<dbReference type="AlphaFoldDB" id="A0A816BSJ2"/>
<dbReference type="Proteomes" id="UP000681967">
    <property type="component" value="Unassembled WGS sequence"/>
</dbReference>
<reference evidence="1" key="1">
    <citation type="submission" date="2021-02" db="EMBL/GenBank/DDBJ databases">
        <authorList>
            <person name="Nowell W R."/>
        </authorList>
    </citation>
    <scope>NUCLEOTIDE SEQUENCE</scope>
</reference>
<dbReference type="EMBL" id="CAJOBI010079223">
    <property type="protein sequence ID" value="CAF4490758.1"/>
    <property type="molecule type" value="Genomic_DNA"/>
</dbReference>
<dbReference type="EMBL" id="CAJOBH010096559">
    <property type="protein sequence ID" value="CAF4592353.1"/>
    <property type="molecule type" value="Genomic_DNA"/>
</dbReference>
<organism evidence="1 5">
    <name type="scientific">Rotaria magnacalcarata</name>
    <dbReference type="NCBI Taxonomy" id="392030"/>
    <lineage>
        <taxon>Eukaryota</taxon>
        <taxon>Metazoa</taxon>
        <taxon>Spiralia</taxon>
        <taxon>Gnathifera</taxon>
        <taxon>Rotifera</taxon>
        <taxon>Eurotatoria</taxon>
        <taxon>Bdelloidea</taxon>
        <taxon>Philodinida</taxon>
        <taxon>Philodinidae</taxon>
        <taxon>Rotaria</taxon>
    </lineage>
</organism>
<evidence type="ECO:0000313" key="3">
    <source>
        <dbReference type="EMBL" id="CAF4490758.1"/>
    </source>
</evidence>
<evidence type="ECO:0000313" key="1">
    <source>
        <dbReference type="EMBL" id="CAF1612176.1"/>
    </source>
</evidence>
<dbReference type="Proteomes" id="UP000676336">
    <property type="component" value="Unassembled WGS sequence"/>
</dbReference>
<dbReference type="Proteomes" id="UP000663855">
    <property type="component" value="Unassembled WGS sequence"/>
</dbReference>
<evidence type="ECO:0000313" key="5">
    <source>
        <dbReference type="Proteomes" id="UP000663855"/>
    </source>
</evidence>
<evidence type="ECO:0000313" key="2">
    <source>
        <dbReference type="EMBL" id="CAF2131935.1"/>
    </source>
</evidence>
<dbReference type="EMBL" id="CAJNOV010017761">
    <property type="protein sequence ID" value="CAF1612176.1"/>
    <property type="molecule type" value="Genomic_DNA"/>
</dbReference>
<dbReference type="EMBL" id="CAJNRE010014888">
    <property type="protein sequence ID" value="CAF2131935.1"/>
    <property type="molecule type" value="Genomic_DNA"/>
</dbReference>
<evidence type="ECO:0000313" key="4">
    <source>
        <dbReference type="EMBL" id="CAF4592353.1"/>
    </source>
</evidence>
<dbReference type="Proteomes" id="UP000663824">
    <property type="component" value="Unassembled WGS sequence"/>
</dbReference>
<protein>
    <submittedName>
        <fullName evidence="1">Uncharacterized protein</fullName>
    </submittedName>
</protein>
<comment type="caution">
    <text evidence="1">The sequence shown here is derived from an EMBL/GenBank/DDBJ whole genome shotgun (WGS) entry which is preliminary data.</text>
</comment>
<sequence>MSTNLIPSESVSLKQAQLKINLMIRPMLESMRNILRNRILRNKEPHDMSIKLHASTITNPTGLCLKCPRQHHQVDEFWVNMDNSHVFINNKCRTCQCDPSDNVPISH</sequence>
<name>A0A816BSJ2_9BILA</name>
<accession>A0A816BSJ2</accession>
<gene>
    <name evidence="4" type="ORF">BYL167_LOCUS39765</name>
    <name evidence="1" type="ORF">CJN711_LOCUS36651</name>
    <name evidence="2" type="ORF">MBJ925_LOCUS27754</name>
    <name evidence="3" type="ORF">SMN809_LOCUS34463</name>
</gene>
<proteinExistence type="predicted"/>